<evidence type="ECO:0000313" key="1">
    <source>
        <dbReference type="EMBL" id="DAD66727.1"/>
    </source>
</evidence>
<name>A0A8S5LA17_9CAUD</name>
<organism evidence="1">
    <name type="scientific">Myoviridae sp. ctPuP5</name>
    <dbReference type="NCBI Taxonomy" id="2823543"/>
    <lineage>
        <taxon>Viruses</taxon>
        <taxon>Duplodnaviria</taxon>
        <taxon>Heunggongvirae</taxon>
        <taxon>Uroviricota</taxon>
        <taxon>Caudoviricetes</taxon>
    </lineage>
</organism>
<accession>A0A8S5LA17</accession>
<reference evidence="1" key="1">
    <citation type="journal article" date="2021" name="Proc. Natl. Acad. Sci. U.S.A.">
        <title>A Catalog of Tens of Thousands of Viruses from Human Metagenomes Reveals Hidden Associations with Chronic Diseases.</title>
        <authorList>
            <person name="Tisza M.J."/>
            <person name="Buck C.B."/>
        </authorList>
    </citation>
    <scope>NUCLEOTIDE SEQUENCE</scope>
    <source>
        <strain evidence="1">CtPuP5</strain>
    </source>
</reference>
<dbReference type="EMBL" id="BK014662">
    <property type="protein sequence ID" value="DAD66727.1"/>
    <property type="molecule type" value="Genomic_DNA"/>
</dbReference>
<proteinExistence type="predicted"/>
<protein>
    <submittedName>
        <fullName evidence="1">Uncharacterized protein</fullName>
    </submittedName>
</protein>
<sequence length="93" mass="10723">MGAIVAKQPNGLLCRLDTISGDIVAYDMTEDEYIEYVANLYAERGRYEARKTLKKLAPFQRLLDNLSYLDNEKEKINEMLKEMGCEDELLKIS</sequence>